<dbReference type="Gene3D" id="3.40.50.410">
    <property type="entry name" value="von Willebrand factor, type A domain"/>
    <property type="match status" value="1"/>
</dbReference>
<feature type="signal peptide" evidence="2">
    <location>
        <begin position="1"/>
        <end position="22"/>
    </location>
</feature>
<feature type="domain" description="VWFA" evidence="3">
    <location>
        <begin position="235"/>
        <end position="416"/>
    </location>
</feature>
<dbReference type="PANTHER" id="PTHR10579:SF43">
    <property type="entry name" value="ZINC FINGER (C3HC4-TYPE RING FINGER) FAMILY PROTEIN"/>
    <property type="match status" value="1"/>
</dbReference>
<feature type="compositionally biased region" description="Pro residues" evidence="1">
    <location>
        <begin position="29"/>
        <end position="39"/>
    </location>
</feature>
<dbReference type="Pfam" id="PF00092">
    <property type="entry name" value="VWA"/>
    <property type="match status" value="1"/>
</dbReference>
<dbReference type="CDD" id="cd01465">
    <property type="entry name" value="vWA_subgroup"/>
    <property type="match status" value="1"/>
</dbReference>
<evidence type="ECO:0000256" key="1">
    <source>
        <dbReference type="SAM" id="MobiDB-lite"/>
    </source>
</evidence>
<evidence type="ECO:0000313" key="5">
    <source>
        <dbReference type="Proteomes" id="UP000238908"/>
    </source>
</evidence>
<dbReference type="EMBL" id="MDEE01000019">
    <property type="protein sequence ID" value="PPU55449.1"/>
    <property type="molecule type" value="Genomic_DNA"/>
</dbReference>
<feature type="region of interest" description="Disordered" evidence="1">
    <location>
        <begin position="25"/>
        <end position="70"/>
    </location>
</feature>
<dbReference type="SMART" id="SM00327">
    <property type="entry name" value="VWA"/>
    <property type="match status" value="1"/>
</dbReference>
<organism evidence="4 5">
    <name type="scientific">Xanthomonas dyei</name>
    <dbReference type="NCBI Taxonomy" id="743699"/>
    <lineage>
        <taxon>Bacteria</taxon>
        <taxon>Pseudomonadati</taxon>
        <taxon>Pseudomonadota</taxon>
        <taxon>Gammaproteobacteria</taxon>
        <taxon>Lysobacterales</taxon>
        <taxon>Lysobacteraceae</taxon>
        <taxon>Xanthomonas</taxon>
    </lineage>
</organism>
<dbReference type="Pfam" id="PF12450">
    <property type="entry name" value="vWF_A"/>
    <property type="match status" value="1"/>
</dbReference>
<dbReference type="Pfam" id="PF12034">
    <property type="entry name" value="YfbK_C"/>
    <property type="match status" value="1"/>
</dbReference>
<dbReference type="SUPFAM" id="SSF53300">
    <property type="entry name" value="vWA-like"/>
    <property type="match status" value="1"/>
</dbReference>
<dbReference type="PANTHER" id="PTHR10579">
    <property type="entry name" value="CALCIUM-ACTIVATED CHLORIDE CHANNEL REGULATOR"/>
    <property type="match status" value="1"/>
</dbReference>
<keyword evidence="2" id="KW-0732">Signal</keyword>
<dbReference type="InterPro" id="IPR022156">
    <property type="entry name" value="Uncharacterised_YfbK_N"/>
</dbReference>
<dbReference type="PROSITE" id="PS50234">
    <property type="entry name" value="VWFA"/>
    <property type="match status" value="1"/>
</dbReference>
<dbReference type="InterPro" id="IPR021908">
    <property type="entry name" value="YfbK_C"/>
</dbReference>
<dbReference type="InterPro" id="IPR036465">
    <property type="entry name" value="vWFA_dom_sf"/>
</dbReference>
<dbReference type="Proteomes" id="UP000238908">
    <property type="component" value="Unassembled WGS sequence"/>
</dbReference>
<comment type="caution">
    <text evidence="4">The sequence shown here is derived from an EMBL/GenBank/DDBJ whole genome shotgun (WGS) entry which is preliminary data.</text>
</comment>
<reference evidence="4 5" key="1">
    <citation type="submission" date="2016-08" db="EMBL/GenBank/DDBJ databases">
        <authorList>
            <person name="Seilhamer J.J."/>
        </authorList>
    </citation>
    <scope>NUCLEOTIDE SEQUENCE [LARGE SCALE GENOMIC DNA]</scope>
    <source>
        <strain evidence="4 5">CFBP7245</strain>
    </source>
</reference>
<accession>A0A2S7C1L5</accession>
<name>A0A2S7C1L5_9XANT</name>
<protein>
    <recommendedName>
        <fullName evidence="3">VWFA domain-containing protein</fullName>
    </recommendedName>
</protein>
<evidence type="ECO:0000259" key="3">
    <source>
        <dbReference type="PROSITE" id="PS50234"/>
    </source>
</evidence>
<dbReference type="AlphaFoldDB" id="A0A2S7C1L5"/>
<proteinExistence type="predicted"/>
<evidence type="ECO:0000256" key="2">
    <source>
        <dbReference type="SAM" id="SignalP"/>
    </source>
</evidence>
<gene>
    <name evidence="4" type="ORF">XdyCFBP7245_13545</name>
</gene>
<evidence type="ECO:0000313" key="4">
    <source>
        <dbReference type="EMBL" id="PPU55449.1"/>
    </source>
</evidence>
<sequence length="602" mass="64352">MPRHSLLALALLLSACSHEPIAPVVGDPPASPFPDPMTSPPDTAEIAYTPAAEPQPARPPVLADPAPIQPSPADMVYAPSPPAPAAPQSANGALARQAPAATLMAKRALPDRSMPVAPIASMTPAENRETYQTLNDNPVVQAADNPVSTFSIDVDTGSYSNVRRYLTSGSLPPVDAVRVEEMINYFRYDDPTPRDSQPFAVRTELAPTPWNKSSVLLRIGITGRDVAASAMPAANLVFLVDVSGSMDAPDKLPLLQSSLKLLTRQLRAQDRITLVTYAGNTAVVLPPTSGNQQARIVEAIDSLQSGGGTAGASGIELAYKAAQQSYLRGGINRILLATDGDFNVGVTDFDTLKGMVAEKRRSGVALSTLGFGTGNYNDTLMEQLADAGDGAYAYIDSPLEARKVLTHELGATLETIARDVKIQVEFNPATVQEYRLIGYENRALRREDFNNDQVDAGDIGAGHSVTALYEITPARGEASVDPLRYATKAKRPAADNGNELAHLKLRYKLPDAQRSRLLDTVIRSDQQVALNASSDAFRFAAAVAGFGQRLRGGNQLHGWDYPQLRALAAGSIGKDRFGYRADFLRMVQQAEALSSRPVATTD</sequence>
<dbReference type="PROSITE" id="PS51257">
    <property type="entry name" value="PROKAR_LIPOPROTEIN"/>
    <property type="match status" value="1"/>
</dbReference>
<dbReference type="InterPro" id="IPR002035">
    <property type="entry name" value="VWF_A"/>
</dbReference>
<dbReference type="InterPro" id="IPR051266">
    <property type="entry name" value="CLCR"/>
</dbReference>
<feature type="chain" id="PRO_5015621642" description="VWFA domain-containing protein" evidence="2">
    <location>
        <begin position="23"/>
        <end position="602"/>
    </location>
</feature>